<name>A0AAE8XE65_9CAUD</name>
<accession>A0AAE8XE65</accession>
<keyword evidence="2" id="KW-1185">Reference proteome</keyword>
<dbReference type="GeneID" id="80266339"/>
<dbReference type="RefSeq" id="YP_010766641.1">
    <property type="nucleotide sequence ID" value="NC_073680.1"/>
</dbReference>
<organism evidence="1 2">
    <name type="scientific">Pseudomonas phage M5.1</name>
    <dbReference type="NCBI Taxonomy" id="2873460"/>
    <lineage>
        <taxon>Viruses</taxon>
        <taxon>Duplodnaviria</taxon>
        <taxon>Heunggongvirae</taxon>
        <taxon>Uroviricota</taxon>
        <taxon>Caudoviricetes</taxon>
        <taxon>Vandenendeviridae</taxon>
        <taxon>Gorskivirinae</taxon>
        <taxon>Kremarvirus</taxon>
        <taxon>Kremarvirus M51</taxon>
    </lineage>
</organism>
<reference evidence="1 2" key="1">
    <citation type="submission" date="2021-08" db="EMBL/GenBank/DDBJ databases">
        <authorList>
            <person name="DeCurzio J.M.K."/>
            <person name="Krukonis G.P."/>
            <person name="Delesalle V.A."/>
        </authorList>
    </citation>
    <scope>NUCLEOTIDE SEQUENCE [LARGE SCALE GENOMIC DNA]</scope>
</reference>
<proteinExistence type="predicted"/>
<dbReference type="KEGG" id="vg:80266339"/>
<dbReference type="Proteomes" id="UP000828412">
    <property type="component" value="Segment"/>
</dbReference>
<sequence>MVQIVRLAEDKQVTCYQCKSVLSYKYTDMEFSLERDYGGGRDRIARINCPVCGCKPQVPLNY</sequence>
<evidence type="ECO:0000313" key="1">
    <source>
        <dbReference type="EMBL" id="UAV89690.1"/>
    </source>
</evidence>
<protein>
    <submittedName>
        <fullName evidence="1">Uncharacterized protein</fullName>
    </submittedName>
</protein>
<dbReference type="EMBL" id="MZ826350">
    <property type="protein sequence ID" value="UAV89690.1"/>
    <property type="molecule type" value="Genomic_DNA"/>
</dbReference>
<evidence type="ECO:0000313" key="2">
    <source>
        <dbReference type="Proteomes" id="UP000828412"/>
    </source>
</evidence>
<gene>
    <name evidence="1" type="primary">108</name>
    <name evidence="1" type="ORF">M51_108</name>
</gene>